<dbReference type="Proteomes" id="UP000242164">
    <property type="component" value="Unassembled WGS sequence"/>
</dbReference>
<proteinExistence type="predicted"/>
<sequence length="35" mass="4022">MLSKLKTVKNPMLLMVGKYDVVTCEKQVQAFHQNV</sequence>
<name>A0AAX2CG57_9BACI</name>
<protein>
    <submittedName>
        <fullName evidence="1">Proline iminopeptidase</fullName>
    </submittedName>
</protein>
<comment type="caution">
    <text evidence="1">The sequence shown here is derived from an EMBL/GenBank/DDBJ whole genome shotgun (WGS) entry which is preliminary data.</text>
</comment>
<accession>A0AAX2CG57</accession>
<evidence type="ECO:0000313" key="1">
    <source>
        <dbReference type="EMBL" id="SCL91176.1"/>
    </source>
</evidence>
<gene>
    <name evidence="1" type="ORF">BCB44BAC_01829</name>
</gene>
<reference evidence="1 2" key="1">
    <citation type="submission" date="2016-08" db="EMBL/GenBank/DDBJ databases">
        <authorList>
            <person name="Loux V."/>
            <person name="Rue O."/>
        </authorList>
    </citation>
    <scope>NUCLEOTIDE SEQUENCE [LARGE SCALE GENOMIC DNA]</scope>
    <source>
        <strain evidence="1 2">AFSSA_08CEB44bac</strain>
    </source>
</reference>
<organism evidence="1 2">
    <name type="scientific">Bacillus cytotoxicus</name>
    <dbReference type="NCBI Taxonomy" id="580165"/>
    <lineage>
        <taxon>Bacteria</taxon>
        <taxon>Bacillati</taxon>
        <taxon>Bacillota</taxon>
        <taxon>Bacilli</taxon>
        <taxon>Bacillales</taxon>
        <taxon>Bacillaceae</taxon>
        <taxon>Bacillus</taxon>
        <taxon>Bacillus cereus group</taxon>
    </lineage>
</organism>
<dbReference type="AlphaFoldDB" id="A0AAX2CG57"/>
<dbReference type="EMBL" id="FMIK01000024">
    <property type="protein sequence ID" value="SCL91176.1"/>
    <property type="molecule type" value="Genomic_DNA"/>
</dbReference>
<evidence type="ECO:0000313" key="2">
    <source>
        <dbReference type="Proteomes" id="UP000242164"/>
    </source>
</evidence>